<dbReference type="Gene3D" id="1.10.8.60">
    <property type="match status" value="1"/>
</dbReference>
<name>A0ABP0WM49_9BRYO</name>
<dbReference type="PIRSF" id="PIRSF036578">
    <property type="entry name" value="RFC1"/>
    <property type="match status" value="1"/>
</dbReference>
<dbReference type="SUPFAM" id="SSF52540">
    <property type="entry name" value="P-loop containing nucleoside triphosphate hydrolases"/>
    <property type="match status" value="1"/>
</dbReference>
<dbReference type="CDD" id="cd18140">
    <property type="entry name" value="HLD_clamp_RFC"/>
    <property type="match status" value="1"/>
</dbReference>
<dbReference type="InterPro" id="IPR003593">
    <property type="entry name" value="AAA+_ATPase"/>
</dbReference>
<protein>
    <recommendedName>
        <fullName evidence="4 9">Replication factor C subunit 1</fullName>
    </recommendedName>
</protein>
<evidence type="ECO:0000256" key="1">
    <source>
        <dbReference type="ARBA" id="ARBA00004123"/>
    </source>
</evidence>
<feature type="region of interest" description="Disordered" evidence="10">
    <location>
        <begin position="314"/>
        <end position="336"/>
    </location>
</feature>
<proteinExistence type="inferred from homology"/>
<dbReference type="InterPro" id="IPR003959">
    <property type="entry name" value="ATPase_AAA_core"/>
</dbReference>
<accession>A0ABP0WM49</accession>
<dbReference type="CDD" id="cd17752">
    <property type="entry name" value="BRCT_RFC1"/>
    <property type="match status" value="1"/>
</dbReference>
<reference evidence="12 13" key="1">
    <citation type="submission" date="2024-02" db="EMBL/GenBank/DDBJ databases">
        <authorList>
            <consortium name="ELIXIR-Norway"/>
            <consortium name="Elixir Norway"/>
        </authorList>
    </citation>
    <scope>NUCLEOTIDE SEQUENCE [LARGE SCALE GENOMIC DNA]</scope>
</reference>
<dbReference type="SUPFAM" id="SSF52113">
    <property type="entry name" value="BRCT domain"/>
    <property type="match status" value="1"/>
</dbReference>
<dbReference type="SMART" id="SM00292">
    <property type="entry name" value="BRCT"/>
    <property type="match status" value="1"/>
</dbReference>
<dbReference type="Pfam" id="PF21960">
    <property type="entry name" value="RCF1-5-like_lid"/>
    <property type="match status" value="1"/>
</dbReference>
<dbReference type="Pfam" id="PF00004">
    <property type="entry name" value="AAA"/>
    <property type="match status" value="1"/>
</dbReference>
<evidence type="ECO:0000256" key="5">
    <source>
        <dbReference type="ARBA" id="ARBA00022705"/>
    </source>
</evidence>
<dbReference type="InterPro" id="IPR001357">
    <property type="entry name" value="BRCT_dom"/>
</dbReference>
<dbReference type="SMART" id="SM00382">
    <property type="entry name" value="AAA"/>
    <property type="match status" value="1"/>
</dbReference>
<dbReference type="Gene3D" id="3.40.50.300">
    <property type="entry name" value="P-loop containing nucleotide triphosphate hydrolases"/>
    <property type="match status" value="1"/>
</dbReference>
<keyword evidence="8 9" id="KW-0539">Nucleus</keyword>
<dbReference type="Gene3D" id="3.40.50.10190">
    <property type="entry name" value="BRCT domain"/>
    <property type="match status" value="1"/>
</dbReference>
<evidence type="ECO:0000256" key="8">
    <source>
        <dbReference type="ARBA" id="ARBA00023242"/>
    </source>
</evidence>
<dbReference type="CDD" id="cd00009">
    <property type="entry name" value="AAA"/>
    <property type="match status" value="1"/>
</dbReference>
<dbReference type="Pfam" id="PF08519">
    <property type="entry name" value="RFC1"/>
    <property type="match status" value="1"/>
</dbReference>
<dbReference type="PANTHER" id="PTHR23389:SF6">
    <property type="entry name" value="REPLICATION FACTOR C SUBUNIT 1"/>
    <property type="match status" value="1"/>
</dbReference>
<evidence type="ECO:0000256" key="9">
    <source>
        <dbReference type="PIRNR" id="PIRNR036578"/>
    </source>
</evidence>
<feature type="region of interest" description="Disordered" evidence="10">
    <location>
        <begin position="938"/>
        <end position="980"/>
    </location>
</feature>
<dbReference type="Gene3D" id="1.20.272.10">
    <property type="match status" value="1"/>
</dbReference>
<evidence type="ECO:0000313" key="13">
    <source>
        <dbReference type="Proteomes" id="UP001497444"/>
    </source>
</evidence>
<evidence type="ECO:0000256" key="6">
    <source>
        <dbReference type="ARBA" id="ARBA00022741"/>
    </source>
</evidence>
<feature type="compositionally biased region" description="Basic and acidic residues" evidence="10">
    <location>
        <begin position="966"/>
        <end position="980"/>
    </location>
</feature>
<keyword evidence="7 9" id="KW-0067">ATP-binding</keyword>
<evidence type="ECO:0000256" key="7">
    <source>
        <dbReference type="ARBA" id="ARBA00022840"/>
    </source>
</evidence>
<feature type="compositionally biased region" description="Polar residues" evidence="10">
    <location>
        <begin position="949"/>
        <end position="958"/>
    </location>
</feature>
<gene>
    <name evidence="12" type="ORF">CSSPJE1EN1_LOCUS13430</name>
</gene>
<evidence type="ECO:0000256" key="10">
    <source>
        <dbReference type="SAM" id="MobiDB-lite"/>
    </source>
</evidence>
<evidence type="ECO:0000256" key="3">
    <source>
        <dbReference type="ARBA" id="ARBA00011480"/>
    </source>
</evidence>
<feature type="domain" description="BRCT" evidence="11">
    <location>
        <begin position="235"/>
        <end position="316"/>
    </location>
</feature>
<dbReference type="InterPro" id="IPR013725">
    <property type="entry name" value="DNA_replication_fac_RFC1_C"/>
</dbReference>
<dbReference type="InterPro" id="IPR027417">
    <property type="entry name" value="P-loop_NTPase"/>
</dbReference>
<evidence type="ECO:0000259" key="11">
    <source>
        <dbReference type="PROSITE" id="PS50172"/>
    </source>
</evidence>
<feature type="compositionally biased region" description="Polar residues" evidence="10">
    <location>
        <begin position="353"/>
        <end position="376"/>
    </location>
</feature>
<evidence type="ECO:0000256" key="2">
    <source>
        <dbReference type="ARBA" id="ARBA00006116"/>
    </source>
</evidence>
<dbReference type="Pfam" id="PF00533">
    <property type="entry name" value="BRCT"/>
    <property type="match status" value="1"/>
</dbReference>
<dbReference type="InterPro" id="IPR008921">
    <property type="entry name" value="DNA_pol3_clamp-load_cplx_C"/>
</dbReference>
<dbReference type="InterPro" id="IPR012178">
    <property type="entry name" value="RFC1"/>
</dbReference>
<feature type="compositionally biased region" description="Low complexity" evidence="10">
    <location>
        <begin position="28"/>
        <end position="39"/>
    </location>
</feature>
<feature type="compositionally biased region" description="Gly residues" evidence="10">
    <location>
        <begin position="206"/>
        <end position="216"/>
    </location>
</feature>
<feature type="region of interest" description="Disordered" evidence="10">
    <location>
        <begin position="348"/>
        <end position="389"/>
    </location>
</feature>
<keyword evidence="5 9" id="KW-0235">DNA replication</keyword>
<organism evidence="12 13">
    <name type="scientific">Sphagnum jensenii</name>
    <dbReference type="NCBI Taxonomy" id="128206"/>
    <lineage>
        <taxon>Eukaryota</taxon>
        <taxon>Viridiplantae</taxon>
        <taxon>Streptophyta</taxon>
        <taxon>Embryophyta</taxon>
        <taxon>Bryophyta</taxon>
        <taxon>Sphagnophytina</taxon>
        <taxon>Sphagnopsida</taxon>
        <taxon>Sphagnales</taxon>
        <taxon>Sphagnaceae</taxon>
        <taxon>Sphagnum</taxon>
    </lineage>
</organism>
<comment type="similarity">
    <text evidence="2 9">Belongs to the activator 1 large subunit family.</text>
</comment>
<dbReference type="SUPFAM" id="SSF48019">
    <property type="entry name" value="post-AAA+ oligomerization domain-like"/>
    <property type="match status" value="1"/>
</dbReference>
<dbReference type="PROSITE" id="PS50172">
    <property type="entry name" value="BRCT"/>
    <property type="match status" value="1"/>
</dbReference>
<comment type="subunit">
    <text evidence="3">Heterotetramer of subunits RFC2, RFC3, RFC4 and RFC5 that can form a complex with RFC1.</text>
</comment>
<dbReference type="Proteomes" id="UP001497444">
    <property type="component" value="Chromosome 2"/>
</dbReference>
<dbReference type="PANTHER" id="PTHR23389">
    <property type="entry name" value="CHROMOSOME TRANSMISSION FIDELITY FACTOR 18"/>
    <property type="match status" value="1"/>
</dbReference>
<keyword evidence="6 9" id="KW-0547">Nucleotide-binding</keyword>
<sequence length="980" mass="105971">MATQGDLRKWFMKQPQKKEAGTMTPLPAATAQAAKASVKSAEDGGKNTSKYFSNKPPADILKPAVKTTPAKPSPQRGKRLSSSFLEESDDDEINVPSPKIPRASNKGHHASGSTPNGAIKDSKDNVVSGGKGRGRGRGRAGTSSSLDEDFDEASSGVGRGRGKGKGAIAMTSTTTDAEPKQPVSRGRGSGESPSKQADTKAAPSGRGRGGGGGGGFYIPARVPPPHKGEKELPEGAEDALAGLTFVISGTLDSLEREEAEHLIKCHGGRVTTSVSKKTDYLLADEDIGGRKSQKAKELGVKFLTEDGLFNMIRKSKKSSSSASKAPPPPPPQKAPAEAIKKVKLATADGNGTGTQKADNRASISNAQGAVQPTETDSWPHKHRPQSTNDIIGNQSIVKQVRDWLLQWDANHGSVEKGKKSRGNTSSAIKKAVLLSGPPGIGKTTTARLLCQELGLEALEVNASDSRGKADSSIGKGMGGSTANTIKEMVSNASLSFGGKTNRKAVLIMDEVDGMSGGDRGGIADLIASIKASHIPIICICNDRYSQKLKSLINYCLPLPFRKPTKQQMAKRLQQIAKSEGLQFADLALEELADQVKGDMRMALNQMQYMSLRSPIVNYADMRTRLMMSAKDEDMSPFSAVDKLLGYEGGRLRMDDRMDAAMSDMDLVPLLIQENYLNYRPSAAGRDDNGVERMDLATRAATSIADGDVVNVQIRRFRQWQHAQMGAFMSSIIPYSLTQTVNHTHGTELLLQGERNFNRFGGWLGKNSTYGKKTRLLEDVHVHLLASHACEPTREAIRLDYVPLLSLRMTHPLHNLPKEEAVNKVVDTMDDYSLTQEDFDTIIDLSKFQGPSLLDGVPSAVKAALTKAYKQREGERRVRSADLLPVLSLPGLKKAPKKPARLRLMNFEDAENGDSPKEELDSGMDLFFKLMCVDRLNTQLEMGRRGRGGNSKTPTSQTKAKPKKSTKAQDPKENQAAKRKR</sequence>
<evidence type="ECO:0000313" key="12">
    <source>
        <dbReference type="EMBL" id="CAK9267952.1"/>
    </source>
</evidence>
<feature type="region of interest" description="Disordered" evidence="10">
    <location>
        <begin position="1"/>
        <end position="234"/>
    </location>
</feature>
<dbReference type="InterPro" id="IPR047854">
    <property type="entry name" value="RFC_lid"/>
</dbReference>
<comment type="subcellular location">
    <subcellularLocation>
        <location evidence="1 9">Nucleus</location>
    </subcellularLocation>
</comment>
<dbReference type="EMBL" id="OZ020097">
    <property type="protein sequence ID" value="CAK9267952.1"/>
    <property type="molecule type" value="Genomic_DNA"/>
</dbReference>
<dbReference type="InterPro" id="IPR036420">
    <property type="entry name" value="BRCT_dom_sf"/>
</dbReference>
<evidence type="ECO:0000256" key="4">
    <source>
        <dbReference type="ARBA" id="ARBA00020401"/>
    </source>
</evidence>
<keyword evidence="13" id="KW-1185">Reference proteome</keyword>